<protein>
    <recommendedName>
        <fullName evidence="3">YdbS-like PH domain-containing protein</fullName>
    </recommendedName>
</protein>
<evidence type="ECO:0000256" key="2">
    <source>
        <dbReference type="SAM" id="Phobius"/>
    </source>
</evidence>
<evidence type="ECO:0000256" key="1">
    <source>
        <dbReference type="SAM" id="Coils"/>
    </source>
</evidence>
<sequence length="247" mass="28043">MSTRTQVDSGRSQRDELERLQEELRETRCQRETLPRENAELAEQVDRLEQEVRWLSRMAEVAQAEAERPASSLPDQLVLPFRATPSRRTAYGRLRYALKMLPSSVAIFLYFGSSVIGSLHRLATYGGLLLLCLALLYVLQGPEDDDDVQSAWGFDEEGLSLEGTEALKGKILYSEIQSVEVRQGWLQRLFGFGSVRIIWKPGVPTSIGKAVNYPNRTVDIDMLDDPRRLAEWLRERARLPKEAAHVG</sequence>
<feature type="coiled-coil region" evidence="1">
    <location>
        <begin position="7"/>
        <end position="65"/>
    </location>
</feature>
<feature type="transmembrane region" description="Helical" evidence="2">
    <location>
        <begin position="122"/>
        <end position="139"/>
    </location>
</feature>
<keyword evidence="2" id="KW-1133">Transmembrane helix</keyword>
<feature type="domain" description="YdbS-like PH" evidence="3">
    <location>
        <begin position="171"/>
        <end position="203"/>
    </location>
</feature>
<gene>
    <name evidence="4" type="ORF">DB31_3980</name>
</gene>
<organism evidence="4 5">
    <name type="scientific">Hyalangium minutum</name>
    <dbReference type="NCBI Taxonomy" id="394096"/>
    <lineage>
        <taxon>Bacteria</taxon>
        <taxon>Pseudomonadati</taxon>
        <taxon>Myxococcota</taxon>
        <taxon>Myxococcia</taxon>
        <taxon>Myxococcales</taxon>
        <taxon>Cystobacterineae</taxon>
        <taxon>Archangiaceae</taxon>
        <taxon>Hyalangium</taxon>
    </lineage>
</organism>
<keyword evidence="2" id="KW-0812">Transmembrane</keyword>
<evidence type="ECO:0000313" key="4">
    <source>
        <dbReference type="EMBL" id="KFE62546.1"/>
    </source>
</evidence>
<name>A0A085W4D3_9BACT</name>
<evidence type="ECO:0000313" key="5">
    <source>
        <dbReference type="Proteomes" id="UP000028725"/>
    </source>
</evidence>
<dbReference type="InterPro" id="IPR005182">
    <property type="entry name" value="YdbS-like_PH"/>
</dbReference>
<evidence type="ECO:0000259" key="3">
    <source>
        <dbReference type="Pfam" id="PF03703"/>
    </source>
</evidence>
<keyword evidence="1" id="KW-0175">Coiled coil</keyword>
<keyword evidence="5" id="KW-1185">Reference proteome</keyword>
<dbReference type="Pfam" id="PF03703">
    <property type="entry name" value="bPH_2"/>
    <property type="match status" value="1"/>
</dbReference>
<proteinExistence type="predicted"/>
<dbReference type="AlphaFoldDB" id="A0A085W4D3"/>
<dbReference type="OrthoDB" id="9891953at2"/>
<keyword evidence="2" id="KW-0472">Membrane</keyword>
<dbReference type="Proteomes" id="UP000028725">
    <property type="component" value="Unassembled WGS sequence"/>
</dbReference>
<feature type="transmembrane region" description="Helical" evidence="2">
    <location>
        <begin position="96"/>
        <end position="116"/>
    </location>
</feature>
<dbReference type="RefSeq" id="WP_044197320.1">
    <property type="nucleotide sequence ID" value="NZ_JMCB01000021.1"/>
</dbReference>
<accession>A0A085W4D3</accession>
<reference evidence="4 5" key="1">
    <citation type="submission" date="2014-04" db="EMBL/GenBank/DDBJ databases">
        <title>Genome assembly of Hyalangium minutum DSM 14724.</title>
        <authorList>
            <person name="Sharma G."/>
            <person name="Subramanian S."/>
        </authorList>
    </citation>
    <scope>NUCLEOTIDE SEQUENCE [LARGE SCALE GENOMIC DNA]</scope>
    <source>
        <strain evidence="4 5">DSM 14724</strain>
    </source>
</reference>
<dbReference type="STRING" id="394096.DB31_3980"/>
<comment type="caution">
    <text evidence="4">The sequence shown here is derived from an EMBL/GenBank/DDBJ whole genome shotgun (WGS) entry which is preliminary data.</text>
</comment>
<dbReference type="EMBL" id="JMCB01000021">
    <property type="protein sequence ID" value="KFE62546.1"/>
    <property type="molecule type" value="Genomic_DNA"/>
</dbReference>